<feature type="region of interest" description="Disordered" evidence="1">
    <location>
        <begin position="131"/>
        <end position="156"/>
    </location>
</feature>
<name>I0CEQ3_9VIRU</name>
<dbReference type="Proteomes" id="UP000005001">
    <property type="component" value="Segment"/>
</dbReference>
<evidence type="ECO:0000313" key="2">
    <source>
        <dbReference type="EMBL" id="AFH75266.1"/>
    </source>
</evidence>
<sequence>MIYIMSNMYCGIGKVPKGKERGTPEHCFQSNQIRYYGIKKIDKSLLEKPKKKRLSLIKEQTKLNNLLEKGKRMVKEANKLKSIINDPESSKTEIRNAKKKLEKIVAKKNKFVLELKQQRQVVDELLEEEREKEKAERKAEKAKKNKKKSSTKTKKK</sequence>
<feature type="compositionally biased region" description="Basic residues" evidence="1">
    <location>
        <begin position="140"/>
        <end position="156"/>
    </location>
</feature>
<reference evidence="2 3" key="1">
    <citation type="journal article" date="2012" name="Proc. Natl. Acad. Sci. U.S.A.">
        <title>Provirophages and transpovirons as the diverse mobilome of giant viruses.</title>
        <authorList>
            <person name="Desnues C."/>
            <person name="La Scola B."/>
            <person name="Yutin N."/>
            <person name="Fournous G."/>
            <person name="Robert C."/>
            <person name="Azza S."/>
            <person name="Jardot P."/>
            <person name="Monteil S."/>
            <person name="Campocasso A."/>
            <person name="Koonin E.V."/>
            <person name="Raoult D."/>
        </authorList>
    </citation>
    <scope>NUCLEOTIDE SEQUENCE [LARGE SCALE GENOMIC DNA]</scope>
</reference>
<protein>
    <submittedName>
        <fullName evidence="2">Uncharacterized protein</fullName>
    </submittedName>
</protein>
<evidence type="ECO:0000313" key="3">
    <source>
        <dbReference type="Proteomes" id="UP000005001"/>
    </source>
</evidence>
<evidence type="ECO:0000256" key="1">
    <source>
        <dbReference type="SAM" id="MobiDB-lite"/>
    </source>
</evidence>
<gene>
    <name evidence="2" type="ORF">Sputnik2_R12</name>
</gene>
<accession>I0CEQ3</accession>
<dbReference type="EMBL" id="JN603369">
    <property type="protein sequence ID" value="AFH75266.1"/>
    <property type="molecule type" value="Genomic_DNA"/>
</dbReference>
<proteinExistence type="predicted"/>
<organism evidence="2 3">
    <name type="scientific">Sputnik virophage 2</name>
    <dbReference type="NCBI Taxonomy" id="1133031"/>
    <lineage>
        <taxon>Viruses</taxon>
        <taxon>Varidnaviria</taxon>
        <taxon>Bamfordvirae</taxon>
        <taxon>Preplasmiviricota</taxon>
        <taxon>Polisuviricotina</taxon>
        <taxon>Virophaviricetes</taxon>
        <taxon>Mividavirales</taxon>
        <taxon>Sputniviroviridae</taxon>
        <taxon>Sputnikvirus</taxon>
        <taxon>Sputnikvirus mimiviri</taxon>
        <taxon>Mimivirus-dependent virus Sputnik</taxon>
    </lineage>
</organism>